<dbReference type="KEGG" id="spu:100889857"/>
<name>A0A7M7GG58_STRPU</name>
<dbReference type="InParanoid" id="A0A7M7GG58"/>
<evidence type="ECO:0000313" key="2">
    <source>
        <dbReference type="EnsemblMetazoa" id="XP_003724165"/>
    </source>
</evidence>
<organism evidence="2 3">
    <name type="scientific">Strongylocentrotus purpuratus</name>
    <name type="common">Purple sea urchin</name>
    <dbReference type="NCBI Taxonomy" id="7668"/>
    <lineage>
        <taxon>Eukaryota</taxon>
        <taxon>Metazoa</taxon>
        <taxon>Echinodermata</taxon>
        <taxon>Eleutherozoa</taxon>
        <taxon>Echinozoa</taxon>
        <taxon>Echinoidea</taxon>
        <taxon>Euechinoidea</taxon>
        <taxon>Echinacea</taxon>
        <taxon>Camarodonta</taxon>
        <taxon>Echinidea</taxon>
        <taxon>Strongylocentrotidae</taxon>
        <taxon>Strongylocentrotus</taxon>
    </lineage>
</organism>
<dbReference type="EnsemblMetazoa" id="XM_003724117">
    <property type="protein sequence ID" value="XP_003724165"/>
    <property type="gene ID" value="LOC100889857"/>
</dbReference>
<sequence length="105" mass="12132">MSVPHRTSKRPWGTITKPDDMHMGYQKATEMEVDQTVERLYEVPKERPQTTNRPNKEMTKEEIEDMVDRLSRNGGEKASDSQRVAKGALKDIGILNSFAWKGYNY</sequence>
<reference evidence="3" key="1">
    <citation type="submission" date="2015-02" db="EMBL/GenBank/DDBJ databases">
        <title>Genome sequencing for Strongylocentrotus purpuratus.</title>
        <authorList>
            <person name="Murali S."/>
            <person name="Liu Y."/>
            <person name="Vee V."/>
            <person name="English A."/>
            <person name="Wang M."/>
            <person name="Skinner E."/>
            <person name="Han Y."/>
            <person name="Muzny D.M."/>
            <person name="Worley K.C."/>
            <person name="Gibbs R.A."/>
        </authorList>
    </citation>
    <scope>NUCLEOTIDE SEQUENCE</scope>
</reference>
<proteinExistence type="predicted"/>
<protein>
    <submittedName>
        <fullName evidence="2">Uncharacterized protein</fullName>
    </submittedName>
</protein>
<keyword evidence="3" id="KW-1185">Reference proteome</keyword>
<feature type="region of interest" description="Disordered" evidence="1">
    <location>
        <begin position="1"/>
        <end position="21"/>
    </location>
</feature>
<accession>A0A7M7GG58</accession>
<dbReference type="AlphaFoldDB" id="A0A7M7GG58"/>
<dbReference type="GeneID" id="100889857"/>
<dbReference type="Proteomes" id="UP000007110">
    <property type="component" value="Unassembled WGS sequence"/>
</dbReference>
<dbReference type="RefSeq" id="XP_003724165.1">
    <property type="nucleotide sequence ID" value="XM_003724117.3"/>
</dbReference>
<reference evidence="2" key="2">
    <citation type="submission" date="2021-01" db="UniProtKB">
        <authorList>
            <consortium name="EnsemblMetazoa"/>
        </authorList>
    </citation>
    <scope>IDENTIFICATION</scope>
</reference>
<dbReference type="OrthoDB" id="10021290at2759"/>
<dbReference type="OMA" id="LYYVPKA"/>
<evidence type="ECO:0000256" key="1">
    <source>
        <dbReference type="SAM" id="MobiDB-lite"/>
    </source>
</evidence>
<evidence type="ECO:0000313" key="3">
    <source>
        <dbReference type="Proteomes" id="UP000007110"/>
    </source>
</evidence>